<reference evidence="1" key="1">
    <citation type="submission" date="2023-07" db="EMBL/GenBank/DDBJ databases">
        <title>Black Yeasts Isolated from many extreme environments.</title>
        <authorList>
            <person name="Coleine C."/>
            <person name="Stajich J.E."/>
            <person name="Selbmann L."/>
        </authorList>
    </citation>
    <scope>NUCLEOTIDE SEQUENCE</scope>
    <source>
        <strain evidence="1">CCFEE 5714</strain>
    </source>
</reference>
<keyword evidence="2" id="KW-1185">Reference proteome</keyword>
<sequence length="126" mass="13904">MEKPFFDWSREQLITGIAAVKARIKALEAERAAERAAAAQEAEEREAAEGEAAELKLDEDMAKMRTDIEEVKAKLRALGVEVDDVPEVAVKKRKGTGAAPGSKKRKRGRPAKEDEAYGARKKKAKR</sequence>
<comment type="caution">
    <text evidence="1">The sequence shown here is derived from an EMBL/GenBank/DDBJ whole genome shotgun (WGS) entry which is preliminary data.</text>
</comment>
<evidence type="ECO:0000313" key="1">
    <source>
        <dbReference type="EMBL" id="KAK3686876.1"/>
    </source>
</evidence>
<name>A0ACC3MED1_9PEZI</name>
<dbReference type="EMBL" id="JAUTXU010000298">
    <property type="protein sequence ID" value="KAK3686876.1"/>
    <property type="molecule type" value="Genomic_DNA"/>
</dbReference>
<organism evidence="1 2">
    <name type="scientific">Vermiconidia calcicola</name>
    <dbReference type="NCBI Taxonomy" id="1690605"/>
    <lineage>
        <taxon>Eukaryota</taxon>
        <taxon>Fungi</taxon>
        <taxon>Dikarya</taxon>
        <taxon>Ascomycota</taxon>
        <taxon>Pezizomycotina</taxon>
        <taxon>Dothideomycetes</taxon>
        <taxon>Dothideomycetidae</taxon>
        <taxon>Mycosphaerellales</taxon>
        <taxon>Extremaceae</taxon>
        <taxon>Vermiconidia</taxon>
    </lineage>
</organism>
<dbReference type="Proteomes" id="UP001281147">
    <property type="component" value="Unassembled WGS sequence"/>
</dbReference>
<proteinExistence type="predicted"/>
<gene>
    <name evidence="1" type="ORF">LTR37_019391</name>
</gene>
<protein>
    <submittedName>
        <fullName evidence="1">Uncharacterized protein</fullName>
    </submittedName>
</protein>
<evidence type="ECO:0000313" key="2">
    <source>
        <dbReference type="Proteomes" id="UP001281147"/>
    </source>
</evidence>
<accession>A0ACC3MED1</accession>